<keyword evidence="1 2" id="KW-0238">DNA-binding</keyword>
<dbReference type="Pfam" id="PF17937">
    <property type="entry name" value="TetR_C_28"/>
    <property type="match status" value="1"/>
</dbReference>
<keyword evidence="5" id="KW-1185">Reference proteome</keyword>
<accession>A0A1K1YVM6</accession>
<dbReference type="RefSeq" id="WP_072326747.1">
    <property type="nucleotide sequence ID" value="NZ_FPJW01000009.1"/>
</dbReference>
<reference evidence="4 5" key="1">
    <citation type="submission" date="2016-11" db="EMBL/GenBank/DDBJ databases">
        <authorList>
            <person name="Jaros S."/>
            <person name="Januszkiewicz K."/>
            <person name="Wedrychowicz H."/>
        </authorList>
    </citation>
    <scope>NUCLEOTIDE SEQUENCE [LARGE SCALE GENOMIC DNA]</scope>
    <source>
        <strain evidence="4 5">DSM 21637</strain>
    </source>
</reference>
<evidence type="ECO:0000313" key="5">
    <source>
        <dbReference type="Proteomes" id="UP000182350"/>
    </source>
</evidence>
<dbReference type="Proteomes" id="UP000182350">
    <property type="component" value="Unassembled WGS sequence"/>
</dbReference>
<evidence type="ECO:0000259" key="3">
    <source>
        <dbReference type="PROSITE" id="PS50977"/>
    </source>
</evidence>
<dbReference type="EMBL" id="FPJW01000009">
    <property type="protein sequence ID" value="SFX65863.1"/>
    <property type="molecule type" value="Genomic_DNA"/>
</dbReference>
<dbReference type="GO" id="GO:0000976">
    <property type="term" value="F:transcription cis-regulatory region binding"/>
    <property type="evidence" value="ECO:0007669"/>
    <property type="project" value="TreeGrafter"/>
</dbReference>
<dbReference type="PROSITE" id="PS50977">
    <property type="entry name" value="HTH_TETR_2"/>
    <property type="match status" value="1"/>
</dbReference>
<evidence type="ECO:0000313" key="4">
    <source>
        <dbReference type="EMBL" id="SFX65863.1"/>
    </source>
</evidence>
<evidence type="ECO:0000256" key="2">
    <source>
        <dbReference type="PROSITE-ProRule" id="PRU00335"/>
    </source>
</evidence>
<proteinExistence type="predicted"/>
<dbReference type="PANTHER" id="PTHR30055:SF148">
    <property type="entry name" value="TETR-FAMILY TRANSCRIPTIONAL REGULATOR"/>
    <property type="match status" value="1"/>
</dbReference>
<dbReference type="InterPro" id="IPR009057">
    <property type="entry name" value="Homeodomain-like_sf"/>
</dbReference>
<dbReference type="PRINTS" id="PR00455">
    <property type="entry name" value="HTHTETR"/>
</dbReference>
<dbReference type="OrthoDB" id="6860332at2"/>
<dbReference type="Pfam" id="PF00440">
    <property type="entry name" value="TetR_N"/>
    <property type="match status" value="1"/>
</dbReference>
<dbReference type="AlphaFoldDB" id="A0A1K1YVM6"/>
<feature type="DNA-binding region" description="H-T-H motif" evidence="2">
    <location>
        <begin position="31"/>
        <end position="50"/>
    </location>
</feature>
<dbReference type="PANTHER" id="PTHR30055">
    <property type="entry name" value="HTH-TYPE TRANSCRIPTIONAL REGULATOR RUTR"/>
    <property type="match status" value="1"/>
</dbReference>
<evidence type="ECO:0000256" key="1">
    <source>
        <dbReference type="ARBA" id="ARBA00023125"/>
    </source>
</evidence>
<dbReference type="GO" id="GO:0003700">
    <property type="term" value="F:DNA-binding transcription factor activity"/>
    <property type="evidence" value="ECO:0007669"/>
    <property type="project" value="TreeGrafter"/>
</dbReference>
<dbReference type="STRING" id="1122209.SAMN02745752_02408"/>
<dbReference type="InterPro" id="IPR041479">
    <property type="entry name" value="TetR_CgmR_C"/>
</dbReference>
<name>A0A1K1YVM6_9GAMM</name>
<protein>
    <submittedName>
        <fullName evidence="4">Transcriptional regulator, TetR family</fullName>
    </submittedName>
</protein>
<dbReference type="InterPro" id="IPR050109">
    <property type="entry name" value="HTH-type_TetR-like_transc_reg"/>
</dbReference>
<organism evidence="4 5">
    <name type="scientific">Marinospirillum alkaliphilum DSM 21637</name>
    <dbReference type="NCBI Taxonomy" id="1122209"/>
    <lineage>
        <taxon>Bacteria</taxon>
        <taxon>Pseudomonadati</taxon>
        <taxon>Pseudomonadota</taxon>
        <taxon>Gammaproteobacteria</taxon>
        <taxon>Oceanospirillales</taxon>
        <taxon>Oceanospirillaceae</taxon>
        <taxon>Marinospirillum</taxon>
    </lineage>
</organism>
<dbReference type="InterPro" id="IPR001647">
    <property type="entry name" value="HTH_TetR"/>
</dbReference>
<dbReference type="SUPFAM" id="SSF46689">
    <property type="entry name" value="Homeodomain-like"/>
    <property type="match status" value="1"/>
</dbReference>
<dbReference type="Gene3D" id="1.10.357.10">
    <property type="entry name" value="Tetracycline Repressor, domain 2"/>
    <property type="match status" value="1"/>
</dbReference>
<feature type="domain" description="HTH tetR-type" evidence="3">
    <location>
        <begin position="8"/>
        <end position="68"/>
    </location>
</feature>
<sequence length="187" mass="20613">MPKARRSNNSREDILDAAQKVAVEKGAAKVSLDSVAKEAGLTKGGVLYNFPSKEALISGMLERLVATHCPLVDEQRHQRAEQSNPTLQSIFHVIRELEQVDNNIAMAILAAAAQNLELLQPLREEMAERFQQITAENKSSDLDQATLLWAAGEGLMLLGMLKLLPFGSDQKNRLLDELQQQARELGA</sequence>
<gene>
    <name evidence="4" type="ORF">SAMN02745752_02408</name>
</gene>